<evidence type="ECO:0000256" key="1">
    <source>
        <dbReference type="ARBA" id="ARBA00012104"/>
    </source>
</evidence>
<evidence type="ECO:0000256" key="4">
    <source>
        <dbReference type="ARBA" id="ARBA00022777"/>
    </source>
</evidence>
<keyword evidence="5" id="KW-0067">ATP-binding</keyword>
<dbReference type="Proteomes" id="UP001524547">
    <property type="component" value="Unassembled WGS sequence"/>
</dbReference>
<accession>A0ABT1VZ33</accession>
<organism evidence="7 8">
    <name type="scientific">Rhizosaccharibacter radicis</name>
    <dbReference type="NCBI Taxonomy" id="2782605"/>
    <lineage>
        <taxon>Bacteria</taxon>
        <taxon>Pseudomonadati</taxon>
        <taxon>Pseudomonadota</taxon>
        <taxon>Alphaproteobacteria</taxon>
        <taxon>Acetobacterales</taxon>
        <taxon>Acetobacteraceae</taxon>
        <taxon>Rhizosaccharibacter</taxon>
    </lineage>
</organism>
<comment type="caution">
    <text evidence="7">The sequence shown here is derived from an EMBL/GenBank/DDBJ whole genome shotgun (WGS) entry which is preliminary data.</text>
</comment>
<sequence length="300" mass="31018">MNKLERLADTVKILSVQSWVTFGHVGNAAALFPLQRLGAEVLALHTVQFSNHTGYGSWTGQTFTGATVADLIEGVDARGALTGLDAVLSGYLGDETIGDAILAGVARTRVASPGALYCCDPVIGDVGRGVFVRPGIPELLAGRAVPAADILTPNQFELEHLTGAACHGVVDAVGAATRLRASMRAGGPRLVLVTSLSAGIEASEIAMLLVHDGGAVLLRTPRLPVAANGAGDLTAAVMLFHVLREGPGGAVRALERAASSVWGILRATAEADDAELRIVAAQDELVRPGRMFRAEPLPVS</sequence>
<dbReference type="CDD" id="cd01173">
    <property type="entry name" value="pyridoxal_pyridoxamine_kinase"/>
    <property type="match status" value="1"/>
</dbReference>
<reference evidence="7 8" key="1">
    <citation type="submission" date="2022-06" db="EMBL/GenBank/DDBJ databases">
        <title>Rhizosaccharibacter gen. nov. sp. nov. KSS12, endophytic bacteria isolated from sugarcane.</title>
        <authorList>
            <person name="Pitiwittayakul N."/>
        </authorList>
    </citation>
    <scope>NUCLEOTIDE SEQUENCE [LARGE SCALE GENOMIC DNA]</scope>
    <source>
        <strain evidence="7 8">KSS12</strain>
    </source>
</reference>
<proteinExistence type="predicted"/>
<evidence type="ECO:0000313" key="8">
    <source>
        <dbReference type="Proteomes" id="UP001524547"/>
    </source>
</evidence>
<evidence type="ECO:0000259" key="6">
    <source>
        <dbReference type="Pfam" id="PF08543"/>
    </source>
</evidence>
<dbReference type="PANTHER" id="PTHR10534:SF2">
    <property type="entry name" value="PYRIDOXAL KINASE"/>
    <property type="match status" value="1"/>
</dbReference>
<dbReference type="InterPro" id="IPR004625">
    <property type="entry name" value="PyrdxlKinase"/>
</dbReference>
<keyword evidence="4 7" id="KW-0418">Kinase</keyword>
<dbReference type="InterPro" id="IPR013749">
    <property type="entry name" value="PM/HMP-P_kinase-1"/>
</dbReference>
<name>A0ABT1VZ33_9PROT</name>
<dbReference type="SUPFAM" id="SSF53613">
    <property type="entry name" value="Ribokinase-like"/>
    <property type="match status" value="1"/>
</dbReference>
<evidence type="ECO:0000256" key="2">
    <source>
        <dbReference type="ARBA" id="ARBA00022679"/>
    </source>
</evidence>
<dbReference type="EC" id="2.7.1.35" evidence="1"/>
<keyword evidence="2 7" id="KW-0808">Transferase</keyword>
<keyword evidence="8" id="KW-1185">Reference proteome</keyword>
<feature type="domain" description="Pyridoxamine kinase/Phosphomethylpyrimidine kinase" evidence="6">
    <location>
        <begin position="86"/>
        <end position="238"/>
    </location>
</feature>
<protein>
    <recommendedName>
        <fullName evidence="1">pyridoxal kinase</fullName>
        <ecNumber evidence="1">2.7.1.35</ecNumber>
    </recommendedName>
</protein>
<dbReference type="GO" id="GO:0008478">
    <property type="term" value="F:pyridoxal kinase activity"/>
    <property type="evidence" value="ECO:0007669"/>
    <property type="project" value="UniProtKB-EC"/>
</dbReference>
<evidence type="ECO:0000256" key="5">
    <source>
        <dbReference type="ARBA" id="ARBA00022840"/>
    </source>
</evidence>
<keyword evidence="3" id="KW-0547">Nucleotide-binding</keyword>
<dbReference type="NCBIfam" id="TIGR00687">
    <property type="entry name" value="pyridox_kin"/>
    <property type="match status" value="1"/>
</dbReference>
<evidence type="ECO:0000313" key="7">
    <source>
        <dbReference type="EMBL" id="MCQ8240645.1"/>
    </source>
</evidence>
<dbReference type="Pfam" id="PF08543">
    <property type="entry name" value="Phos_pyr_kin"/>
    <property type="match status" value="1"/>
</dbReference>
<dbReference type="Gene3D" id="3.40.1190.20">
    <property type="match status" value="1"/>
</dbReference>
<dbReference type="EMBL" id="JAMZEJ010000004">
    <property type="protein sequence ID" value="MCQ8240645.1"/>
    <property type="molecule type" value="Genomic_DNA"/>
</dbReference>
<dbReference type="RefSeq" id="WP_422919389.1">
    <property type="nucleotide sequence ID" value="NZ_JAMZEJ010000004.1"/>
</dbReference>
<dbReference type="InterPro" id="IPR029056">
    <property type="entry name" value="Ribokinase-like"/>
</dbReference>
<dbReference type="PANTHER" id="PTHR10534">
    <property type="entry name" value="PYRIDOXAL KINASE"/>
    <property type="match status" value="1"/>
</dbReference>
<dbReference type="NCBIfam" id="NF004398">
    <property type="entry name" value="PRK05756.1"/>
    <property type="match status" value="1"/>
</dbReference>
<gene>
    <name evidence="7" type="primary">pdxY</name>
    <name evidence="7" type="ORF">NFI88_07280</name>
</gene>
<evidence type="ECO:0000256" key="3">
    <source>
        <dbReference type="ARBA" id="ARBA00022741"/>
    </source>
</evidence>